<dbReference type="Proteomes" id="UP000706039">
    <property type="component" value="Unassembled WGS sequence"/>
</dbReference>
<evidence type="ECO:0000313" key="2">
    <source>
        <dbReference type="Proteomes" id="UP000706039"/>
    </source>
</evidence>
<accession>A0ABS7PTG2</accession>
<gene>
    <name evidence="1" type="ORF">K7G82_18335</name>
</gene>
<organism evidence="1 2">
    <name type="scientific">Sphingomonas colocasiae</name>
    <dbReference type="NCBI Taxonomy" id="1848973"/>
    <lineage>
        <taxon>Bacteria</taxon>
        <taxon>Pseudomonadati</taxon>
        <taxon>Pseudomonadota</taxon>
        <taxon>Alphaproteobacteria</taxon>
        <taxon>Sphingomonadales</taxon>
        <taxon>Sphingomonadaceae</taxon>
        <taxon>Sphingomonas</taxon>
    </lineage>
</organism>
<dbReference type="EMBL" id="JAINVV010000008">
    <property type="protein sequence ID" value="MBY8824269.1"/>
    <property type="molecule type" value="Genomic_DNA"/>
</dbReference>
<evidence type="ECO:0000313" key="1">
    <source>
        <dbReference type="EMBL" id="MBY8824269.1"/>
    </source>
</evidence>
<keyword evidence="2" id="KW-1185">Reference proteome</keyword>
<proteinExistence type="predicted"/>
<dbReference type="RefSeq" id="WP_222991344.1">
    <property type="nucleotide sequence ID" value="NZ_JAINVV010000008.1"/>
</dbReference>
<name>A0ABS7PTG2_9SPHN</name>
<reference evidence="1 2" key="1">
    <citation type="submission" date="2021-08" db="EMBL/GenBank/DDBJ databases">
        <authorList>
            <person name="Tuo L."/>
        </authorList>
    </citation>
    <scope>NUCLEOTIDE SEQUENCE [LARGE SCALE GENOMIC DNA]</scope>
    <source>
        <strain evidence="1 2">JCM 31229</strain>
    </source>
</reference>
<sequence>MAEWLYEDGIGEARAALVVDGEILEAGIEPEGGPLRVGTVADARLVEVLVPRLSGRVALDDGGEAILDGIPPGTTQGAAIRIRIVREAIPEAGRPKLAKAVAALPDESPRPGPTLIDRIRANGSPVRILQPHEPDLLEAAGWSELIEEAETGEIAFAGGALRMSVTPAMTLFDVDGGPPVEALAIAGAAAAGRAIRRMGIGGSIGIDLPTLPGRQARRAAAEALDAALPQPFERTAVNGFGFLQIVRRRQRASLPELLAADPVAARLRAALRRAERDVPTGGVLHLARAEHALATARADWIAALARRTGRPVTLAPLQ</sequence>
<protein>
    <submittedName>
        <fullName evidence="1">Ribonuclease</fullName>
    </submittedName>
</protein>
<comment type="caution">
    <text evidence="1">The sequence shown here is derived from an EMBL/GenBank/DDBJ whole genome shotgun (WGS) entry which is preliminary data.</text>
</comment>